<evidence type="ECO:0000256" key="8">
    <source>
        <dbReference type="ARBA" id="ARBA00022737"/>
    </source>
</evidence>
<feature type="transmembrane region" description="Helical" evidence="21">
    <location>
        <begin position="777"/>
        <end position="799"/>
    </location>
</feature>
<dbReference type="Gene3D" id="3.40.1110.10">
    <property type="entry name" value="Calcium-transporting ATPase, cytoplasmic domain N"/>
    <property type="match status" value="1"/>
</dbReference>
<dbReference type="Gene3D" id="3.30.70.100">
    <property type="match status" value="3"/>
</dbReference>
<dbReference type="EMBL" id="JBJUVG010000004">
    <property type="protein sequence ID" value="MFM9413512.1"/>
    <property type="molecule type" value="Genomic_DNA"/>
</dbReference>
<evidence type="ECO:0000256" key="17">
    <source>
        <dbReference type="ARBA" id="ARBA00023136"/>
    </source>
</evidence>
<keyword evidence="6 21" id="KW-0812">Transmembrane</keyword>
<keyword evidence="16" id="KW-0406">Ion transport</keyword>
<dbReference type="SFLD" id="SFLDS00003">
    <property type="entry name" value="Haloacid_Dehalogenase"/>
    <property type="match status" value="1"/>
</dbReference>
<evidence type="ECO:0000256" key="20">
    <source>
        <dbReference type="ARBA" id="ARBA00049289"/>
    </source>
</evidence>
<dbReference type="InterPro" id="IPR018303">
    <property type="entry name" value="ATPase_P-typ_P_site"/>
</dbReference>
<dbReference type="CDD" id="cd02094">
    <property type="entry name" value="P-type_ATPase_Cu-like"/>
    <property type="match status" value="1"/>
</dbReference>
<evidence type="ECO:0000256" key="5">
    <source>
        <dbReference type="ARBA" id="ARBA00022448"/>
    </source>
</evidence>
<evidence type="ECO:0000256" key="10">
    <source>
        <dbReference type="ARBA" id="ARBA00022796"/>
    </source>
</evidence>
<dbReference type="NCBIfam" id="TIGR00003">
    <property type="entry name" value="copper ion binding protein"/>
    <property type="match status" value="2"/>
</dbReference>
<dbReference type="PROSITE" id="PS00154">
    <property type="entry name" value="ATPASE_E1_E2"/>
    <property type="match status" value="1"/>
</dbReference>
<dbReference type="PANTHER" id="PTHR43520">
    <property type="entry name" value="ATP7, ISOFORM B"/>
    <property type="match status" value="1"/>
</dbReference>
<dbReference type="PRINTS" id="PR00943">
    <property type="entry name" value="CUATPASE"/>
</dbReference>
<evidence type="ECO:0000256" key="22">
    <source>
        <dbReference type="SAM" id="MobiDB-lite"/>
    </source>
</evidence>
<dbReference type="NCBIfam" id="TIGR01525">
    <property type="entry name" value="ATPase-IB_hvy"/>
    <property type="match status" value="1"/>
</dbReference>
<evidence type="ECO:0000313" key="25">
    <source>
        <dbReference type="Proteomes" id="UP001631949"/>
    </source>
</evidence>
<feature type="transmembrane region" description="Helical" evidence="21">
    <location>
        <begin position="243"/>
        <end position="262"/>
    </location>
</feature>
<dbReference type="InterPro" id="IPR001757">
    <property type="entry name" value="P_typ_ATPase"/>
</dbReference>
<dbReference type="Pfam" id="PF00122">
    <property type="entry name" value="E1-E2_ATPase"/>
    <property type="match status" value="1"/>
</dbReference>
<dbReference type="InterPro" id="IPR059000">
    <property type="entry name" value="ATPase_P-type_domA"/>
</dbReference>
<keyword evidence="11 21" id="KW-0067">ATP-binding</keyword>
<keyword evidence="10" id="KW-0187">Copper transport</keyword>
<evidence type="ECO:0000256" key="4">
    <source>
        <dbReference type="ARBA" id="ARBA00015102"/>
    </source>
</evidence>
<keyword evidence="15" id="KW-0186">Copper</keyword>
<dbReference type="InterPro" id="IPR023214">
    <property type="entry name" value="HAD_sf"/>
</dbReference>
<dbReference type="Pfam" id="PF00403">
    <property type="entry name" value="HMA"/>
    <property type="match status" value="3"/>
</dbReference>
<dbReference type="InterPro" id="IPR023299">
    <property type="entry name" value="ATPase_P-typ_cyto_dom_N"/>
</dbReference>
<feature type="transmembrane region" description="Helical" evidence="21">
    <location>
        <begin position="171"/>
        <end position="192"/>
    </location>
</feature>
<dbReference type="PROSITE" id="PS01047">
    <property type="entry name" value="HMA_1"/>
    <property type="match status" value="2"/>
</dbReference>
<dbReference type="SUPFAM" id="SSF56784">
    <property type="entry name" value="HAD-like"/>
    <property type="match status" value="1"/>
</dbReference>
<dbReference type="InterPro" id="IPR017969">
    <property type="entry name" value="Heavy-metal-associated_CS"/>
</dbReference>
<dbReference type="Pfam" id="PF00702">
    <property type="entry name" value="Hydrolase"/>
    <property type="match status" value="1"/>
</dbReference>
<keyword evidence="21" id="KW-1003">Cell membrane</keyword>
<dbReference type="InterPro" id="IPR023298">
    <property type="entry name" value="ATPase_P-typ_TM_dom_sf"/>
</dbReference>
<evidence type="ECO:0000256" key="15">
    <source>
        <dbReference type="ARBA" id="ARBA00023008"/>
    </source>
</evidence>
<feature type="transmembrane region" description="Helical" evidence="21">
    <location>
        <begin position="204"/>
        <end position="222"/>
    </location>
</feature>
<comment type="caution">
    <text evidence="24">The sequence shown here is derived from an EMBL/GenBank/DDBJ whole genome shotgun (WGS) entry which is preliminary data.</text>
</comment>
<dbReference type="SFLD" id="SFLDF00027">
    <property type="entry name" value="p-type_atpase"/>
    <property type="match status" value="1"/>
</dbReference>
<dbReference type="InterPro" id="IPR027256">
    <property type="entry name" value="P-typ_ATPase_IB"/>
</dbReference>
<proteinExistence type="inferred from homology"/>
<dbReference type="SUPFAM" id="SSF81665">
    <property type="entry name" value="Calcium ATPase, transmembrane domain M"/>
    <property type="match status" value="1"/>
</dbReference>
<dbReference type="PANTHER" id="PTHR43520:SF8">
    <property type="entry name" value="P-TYPE CU(+) TRANSPORTER"/>
    <property type="match status" value="1"/>
</dbReference>
<evidence type="ECO:0000256" key="14">
    <source>
        <dbReference type="ARBA" id="ARBA00022989"/>
    </source>
</evidence>
<comment type="similarity">
    <text evidence="2 21">Belongs to the cation transport ATPase (P-type) (TC 3.A.3) family. Type IB subfamily.</text>
</comment>
<name>A0ABW9GZB0_9FIRM</name>
<keyword evidence="12" id="KW-0460">Magnesium</keyword>
<feature type="transmembrane region" description="Helical" evidence="21">
    <location>
        <begin position="805"/>
        <end position="824"/>
    </location>
</feature>
<organism evidence="24 25">
    <name type="scientific">Peptococcus simiae</name>
    <dbReference type="NCBI Taxonomy" id="1643805"/>
    <lineage>
        <taxon>Bacteria</taxon>
        <taxon>Bacillati</taxon>
        <taxon>Bacillota</taxon>
        <taxon>Clostridia</taxon>
        <taxon>Eubacteriales</taxon>
        <taxon>Peptococcaceae</taxon>
        <taxon>Peptococcus</taxon>
    </lineage>
</organism>
<evidence type="ECO:0000256" key="12">
    <source>
        <dbReference type="ARBA" id="ARBA00022842"/>
    </source>
</evidence>
<dbReference type="InterPro" id="IPR036412">
    <property type="entry name" value="HAD-like_sf"/>
</dbReference>
<keyword evidence="17 21" id="KW-0472">Membrane</keyword>
<evidence type="ECO:0000256" key="21">
    <source>
        <dbReference type="RuleBase" id="RU362081"/>
    </source>
</evidence>
<evidence type="ECO:0000256" key="6">
    <source>
        <dbReference type="ARBA" id="ARBA00022692"/>
    </source>
</evidence>
<dbReference type="Gene3D" id="2.70.150.10">
    <property type="entry name" value="Calcium-transporting ATPase, cytoplasmic transduction domain A"/>
    <property type="match status" value="1"/>
</dbReference>
<keyword evidence="5" id="KW-0813">Transport</keyword>
<feature type="transmembrane region" description="Helical" evidence="21">
    <location>
        <begin position="282"/>
        <end position="299"/>
    </location>
</feature>
<evidence type="ECO:0000256" key="13">
    <source>
        <dbReference type="ARBA" id="ARBA00022967"/>
    </source>
</evidence>
<dbReference type="NCBIfam" id="TIGR01511">
    <property type="entry name" value="ATPase-IB1_Cu"/>
    <property type="match status" value="1"/>
</dbReference>
<dbReference type="PROSITE" id="PS50846">
    <property type="entry name" value="HMA_2"/>
    <property type="match status" value="3"/>
</dbReference>
<sequence>MPPSQEHRFQVGGMSCAACQATVERRVRQVPDVTDVKVNLLTGDMTVTGPADPAAIATAVEKAGYTITDKEAPTHSTGQGQVFKVTGMTCAACQANVEKAVNRLDGVHAVAVNLLAGTMEVAYQAPATAEAIVQAVDQAGYAASPADRQAVLTEDPSAAQHQEAAAIKRRIILSLVLLIPLMTVSMGPMVGLPLPDWLIGEAAALRYAGLQLLLTLPVLVINRKFFINGFKGLRHLAPNMDSLVAIGASAAFLYGLFAMWRISQGYATGDLALVNSYRHQLYFESAAMIVTLISVGKYLEARSKGRTTDAITGLMELAPEEAFLVDPTSGQVRTVPTAQVQVGDILEVRPGGRIPVDGRVHSGRSAVDESALTGEPLPVEKGPGDSLTGATINTTGALRMEVTRVGADTTLAHIVALVADANAGKAPIARLADRVSAIFVPAVMVIALVTAAVWLLLGYGAEFALSTAVSVLVISCPCALGLATPVAIMVGTGKGARMGILFKSAEALENLHYTTTVVMDKTGTITEGRPELTDVIPFQGQGQALLLRQAYALEAASEHPVAKAIVEAADRLALTDLTARDFMSHSGQGVSARVAGEKIYAGNRSLMDELRVDCRGADKKAENLAKEGKTPLYLANESQLLGMLAVQDAVKPSSAQAVAALHDLGVKAMMLTGDTRLTADAIARETGIDQVIAEVLPQDKDKAIQALQDQQEKVAMVGDGINDAPALARADTGLAIGAGTDIAIESADVVLMRSDLLDIARAFELSAATLRTIKQNLFWAFFYNILCIPIAAGLLYIPLGIHLNPMFAAAAMSLSSIFVVTNGLRLRTFTGSYPVTPALEEGAPVLSPAAPAGESDPAPAPSSEGDEHMKKVIGIDGMHCAHCQAAAGKALEGLDGVSKVKVNLEKKEAVISYDGEVKDEAIKKVISDAGYTVTGISEKKGLFG</sequence>
<evidence type="ECO:0000256" key="3">
    <source>
        <dbReference type="ARBA" id="ARBA00012517"/>
    </source>
</evidence>
<dbReference type="Gene3D" id="3.40.50.1000">
    <property type="entry name" value="HAD superfamily/HAD-like"/>
    <property type="match status" value="1"/>
</dbReference>
<evidence type="ECO:0000256" key="18">
    <source>
        <dbReference type="ARBA" id="ARBA00029719"/>
    </source>
</evidence>
<evidence type="ECO:0000259" key="23">
    <source>
        <dbReference type="PROSITE" id="PS50846"/>
    </source>
</evidence>
<feature type="region of interest" description="Disordered" evidence="22">
    <location>
        <begin position="846"/>
        <end position="866"/>
    </location>
</feature>
<keyword evidence="8" id="KW-0677">Repeat</keyword>
<reference evidence="24 25" key="1">
    <citation type="journal article" date="2016" name="Int. J. Syst. Evol. Microbiol.">
        <title>Peptococcus simiae sp. nov., isolated from rhesus macaque faeces and emended description of the genus Peptococcus.</title>
        <authorList>
            <person name="Shkoporov A.N."/>
            <person name="Efimov B.A."/>
            <person name="Kondova I."/>
            <person name="Ouwerling B."/>
            <person name="Chaplin A.V."/>
            <person name="Shcherbakova V.A."/>
            <person name="Langermans J.A.M."/>
        </authorList>
    </citation>
    <scope>NUCLEOTIDE SEQUENCE [LARGE SCALE GENOMIC DNA]</scope>
    <source>
        <strain evidence="24 25">M108</strain>
    </source>
</reference>
<evidence type="ECO:0000313" key="24">
    <source>
        <dbReference type="EMBL" id="MFM9413512.1"/>
    </source>
</evidence>
<feature type="transmembrane region" description="Helical" evidence="21">
    <location>
        <begin position="463"/>
        <end position="488"/>
    </location>
</feature>
<dbReference type="Proteomes" id="UP001631949">
    <property type="component" value="Unassembled WGS sequence"/>
</dbReference>
<dbReference type="InterPro" id="IPR006122">
    <property type="entry name" value="HMA_Cu_ion-bd"/>
</dbReference>
<comment type="catalytic activity">
    <reaction evidence="20">
        <text>Cu(+)(in) + ATP + H2O = Cu(+)(out) + ADP + phosphate + H(+)</text>
        <dbReference type="Rhea" id="RHEA:25792"/>
        <dbReference type="ChEBI" id="CHEBI:15377"/>
        <dbReference type="ChEBI" id="CHEBI:15378"/>
        <dbReference type="ChEBI" id="CHEBI:30616"/>
        <dbReference type="ChEBI" id="CHEBI:43474"/>
        <dbReference type="ChEBI" id="CHEBI:49552"/>
        <dbReference type="ChEBI" id="CHEBI:456216"/>
        <dbReference type="EC" id="7.2.2.8"/>
    </reaction>
</comment>
<keyword evidence="13" id="KW-1278">Translocase</keyword>
<dbReference type="InterPro" id="IPR036163">
    <property type="entry name" value="HMA_dom_sf"/>
</dbReference>
<dbReference type="EC" id="7.2.2.8" evidence="3"/>
<dbReference type="InterPro" id="IPR008250">
    <property type="entry name" value="ATPase_P-typ_transduc_dom_A_sf"/>
</dbReference>
<evidence type="ECO:0000256" key="16">
    <source>
        <dbReference type="ARBA" id="ARBA00023065"/>
    </source>
</evidence>
<evidence type="ECO:0000256" key="1">
    <source>
        <dbReference type="ARBA" id="ARBA00004127"/>
    </source>
</evidence>
<keyword evidence="9 21" id="KW-0547">Nucleotide-binding</keyword>
<feature type="transmembrane region" description="Helical" evidence="21">
    <location>
        <begin position="435"/>
        <end position="457"/>
    </location>
</feature>
<evidence type="ECO:0000256" key="7">
    <source>
        <dbReference type="ARBA" id="ARBA00022723"/>
    </source>
</evidence>
<feature type="domain" description="HMA" evidence="23">
    <location>
        <begin position="869"/>
        <end position="934"/>
    </location>
</feature>
<feature type="domain" description="HMA" evidence="23">
    <location>
        <begin position="5"/>
        <end position="68"/>
    </location>
</feature>
<gene>
    <name evidence="24" type="ORF">ACKQTC_03935</name>
</gene>
<evidence type="ECO:0000256" key="2">
    <source>
        <dbReference type="ARBA" id="ARBA00006024"/>
    </source>
</evidence>
<keyword evidence="7 21" id="KW-0479">Metal-binding</keyword>
<dbReference type="CDD" id="cd00371">
    <property type="entry name" value="HMA"/>
    <property type="match status" value="3"/>
</dbReference>
<dbReference type="SFLD" id="SFLDG00002">
    <property type="entry name" value="C1.7:_P-type_atpase_like"/>
    <property type="match status" value="1"/>
</dbReference>
<dbReference type="SUPFAM" id="SSF81653">
    <property type="entry name" value="Calcium ATPase, transduction domain A"/>
    <property type="match status" value="1"/>
</dbReference>
<dbReference type="InterPro" id="IPR044492">
    <property type="entry name" value="P_typ_ATPase_HD_dom"/>
</dbReference>
<keyword evidence="25" id="KW-1185">Reference proteome</keyword>
<evidence type="ECO:0000256" key="19">
    <source>
        <dbReference type="ARBA" id="ARBA00033239"/>
    </source>
</evidence>
<dbReference type="NCBIfam" id="TIGR01494">
    <property type="entry name" value="ATPase_P-type"/>
    <property type="match status" value="1"/>
</dbReference>
<comment type="subcellular location">
    <subcellularLocation>
        <location evidence="21">Cell membrane</location>
    </subcellularLocation>
    <subcellularLocation>
        <location evidence="1">Endomembrane system</location>
        <topology evidence="1">Multi-pass membrane protein</topology>
    </subcellularLocation>
</comment>
<evidence type="ECO:0000256" key="9">
    <source>
        <dbReference type="ARBA" id="ARBA00022741"/>
    </source>
</evidence>
<keyword evidence="14 21" id="KW-1133">Transmembrane helix</keyword>
<dbReference type="SUPFAM" id="SSF55008">
    <property type="entry name" value="HMA, heavy metal-associated domain"/>
    <property type="match status" value="3"/>
</dbReference>
<protein>
    <recommendedName>
        <fullName evidence="4">Copper-exporting P-type ATPase</fullName>
        <ecNumber evidence="3">7.2.2.8</ecNumber>
    </recommendedName>
    <alternativeName>
        <fullName evidence="18">Copper-exporting P-type ATPase A</fullName>
    </alternativeName>
    <alternativeName>
        <fullName evidence="19">Cu(+)-exporting ATPase</fullName>
    </alternativeName>
</protein>
<dbReference type="PRINTS" id="PR00119">
    <property type="entry name" value="CATATPASE"/>
</dbReference>
<evidence type="ECO:0000256" key="11">
    <source>
        <dbReference type="ARBA" id="ARBA00022840"/>
    </source>
</evidence>
<accession>A0ABW9GZB0</accession>
<dbReference type="RefSeq" id="WP_408977131.1">
    <property type="nucleotide sequence ID" value="NZ_JBJUVG010000004.1"/>
</dbReference>
<dbReference type="InterPro" id="IPR006121">
    <property type="entry name" value="HMA_dom"/>
</dbReference>
<feature type="domain" description="HMA" evidence="23">
    <location>
        <begin position="79"/>
        <end position="144"/>
    </location>
</feature>